<evidence type="ECO:0000313" key="6">
    <source>
        <dbReference type="Proteomes" id="UP000823886"/>
    </source>
</evidence>
<dbReference type="CDD" id="cd14748">
    <property type="entry name" value="PBP2_UgpB"/>
    <property type="match status" value="1"/>
</dbReference>
<evidence type="ECO:0000256" key="1">
    <source>
        <dbReference type="ARBA" id="ARBA00008520"/>
    </source>
</evidence>
<name>A0A9D2PNG6_9FIRM</name>
<dbReference type="GO" id="GO:0015768">
    <property type="term" value="P:maltose transport"/>
    <property type="evidence" value="ECO:0007669"/>
    <property type="project" value="TreeGrafter"/>
</dbReference>
<dbReference type="PANTHER" id="PTHR30061">
    <property type="entry name" value="MALTOSE-BINDING PERIPLASMIC PROTEIN"/>
    <property type="match status" value="1"/>
</dbReference>
<keyword evidence="2" id="KW-0813">Transport</keyword>
<feature type="chain" id="PRO_5039533124" evidence="4">
    <location>
        <begin position="30"/>
        <end position="430"/>
    </location>
</feature>
<dbReference type="InterPro" id="IPR006059">
    <property type="entry name" value="SBP"/>
</dbReference>
<proteinExistence type="inferred from homology"/>
<reference evidence="5" key="1">
    <citation type="journal article" date="2021" name="PeerJ">
        <title>Extensive microbial diversity within the chicken gut microbiome revealed by metagenomics and culture.</title>
        <authorList>
            <person name="Gilroy R."/>
            <person name="Ravi A."/>
            <person name="Getino M."/>
            <person name="Pursley I."/>
            <person name="Horton D.L."/>
            <person name="Alikhan N.F."/>
            <person name="Baker D."/>
            <person name="Gharbi K."/>
            <person name="Hall N."/>
            <person name="Watson M."/>
            <person name="Adriaenssens E.M."/>
            <person name="Foster-Nyarko E."/>
            <person name="Jarju S."/>
            <person name="Secka A."/>
            <person name="Antonio M."/>
            <person name="Oren A."/>
            <person name="Chaudhuri R.R."/>
            <person name="La Ragione R."/>
            <person name="Hildebrand F."/>
            <person name="Pallen M.J."/>
        </authorList>
    </citation>
    <scope>NUCLEOTIDE SEQUENCE</scope>
    <source>
        <strain evidence="5">ChiBcec2-3848</strain>
    </source>
</reference>
<dbReference type="Proteomes" id="UP000823886">
    <property type="component" value="Unassembled WGS sequence"/>
</dbReference>
<dbReference type="AlphaFoldDB" id="A0A9D2PNG6"/>
<dbReference type="GO" id="GO:0042956">
    <property type="term" value="P:maltodextrin transmembrane transport"/>
    <property type="evidence" value="ECO:0007669"/>
    <property type="project" value="TreeGrafter"/>
</dbReference>
<comment type="caution">
    <text evidence="5">The sequence shown here is derived from an EMBL/GenBank/DDBJ whole genome shotgun (WGS) entry which is preliminary data.</text>
</comment>
<dbReference type="PANTHER" id="PTHR30061:SF50">
    <property type="entry name" value="MALTOSE_MALTODEXTRIN-BINDING PERIPLASMIC PROTEIN"/>
    <property type="match status" value="1"/>
</dbReference>
<dbReference type="EMBL" id="DWVZ01000117">
    <property type="protein sequence ID" value="HJC63706.1"/>
    <property type="molecule type" value="Genomic_DNA"/>
</dbReference>
<feature type="signal peptide" evidence="4">
    <location>
        <begin position="1"/>
        <end position="29"/>
    </location>
</feature>
<dbReference type="GO" id="GO:1901982">
    <property type="term" value="F:maltose binding"/>
    <property type="evidence" value="ECO:0007669"/>
    <property type="project" value="TreeGrafter"/>
</dbReference>
<dbReference type="Pfam" id="PF01547">
    <property type="entry name" value="SBP_bac_1"/>
    <property type="match status" value="1"/>
</dbReference>
<dbReference type="SUPFAM" id="SSF53850">
    <property type="entry name" value="Periplasmic binding protein-like II"/>
    <property type="match status" value="1"/>
</dbReference>
<keyword evidence="3 4" id="KW-0732">Signal</keyword>
<accession>A0A9D2PNG6</accession>
<evidence type="ECO:0000313" key="5">
    <source>
        <dbReference type="EMBL" id="HJC63706.1"/>
    </source>
</evidence>
<protein>
    <submittedName>
        <fullName evidence="5">ABC transporter substrate-binding protein</fullName>
    </submittedName>
</protein>
<gene>
    <name evidence="5" type="ORF">H9753_08825</name>
</gene>
<dbReference type="PROSITE" id="PS51257">
    <property type="entry name" value="PROKAR_LIPOPROTEIN"/>
    <property type="match status" value="1"/>
</dbReference>
<evidence type="ECO:0000256" key="4">
    <source>
        <dbReference type="SAM" id="SignalP"/>
    </source>
</evidence>
<evidence type="ECO:0000256" key="3">
    <source>
        <dbReference type="ARBA" id="ARBA00022729"/>
    </source>
</evidence>
<sequence>MKKICFKKVTAFSSAAVLLTLSVAGCASGDDGSQRSDSSSSKTELTVWTRDSTVEAVKSAAEKYNESQDDVTISVVEQPASQMADQLSLALSSSEAPDIVSLDCTKVPYFASIGAFADISDKYDALEYKDTFSEGMIKSGQLDGKTYALPFAPDVSVLLYNKDHYEEADLDPETPPTTWDELIDYSQKLTNDAHYGYVYAGADAGSHMFTFMPYVWNNGGEVLSEDGTACLLNTENAIEALSMFNDLTNKYMVSPPSVTTYSWNEAQDAFLTGKASQVVLGSAAIYSFISGEHDDMNWGACLIPKGPNGTDYASFSGGDSIGITSQCENVDAAWDFIEYSLSEEVQVDELAKGGLLPARSDFFDNEYFNSTPEYQVLREALEVGHIPVSLKYDEMYVPILEAMQNCLNGEISPEEAFKTAAEEIDKIMQE</sequence>
<dbReference type="Gene3D" id="3.40.190.10">
    <property type="entry name" value="Periplasmic binding protein-like II"/>
    <property type="match status" value="1"/>
</dbReference>
<evidence type="ECO:0000256" key="2">
    <source>
        <dbReference type="ARBA" id="ARBA00022448"/>
    </source>
</evidence>
<dbReference type="GO" id="GO:0055052">
    <property type="term" value="C:ATP-binding cassette (ABC) transporter complex, substrate-binding subunit-containing"/>
    <property type="evidence" value="ECO:0007669"/>
    <property type="project" value="TreeGrafter"/>
</dbReference>
<organism evidence="5 6">
    <name type="scientific">Candidatus Blautia merdavium</name>
    <dbReference type="NCBI Taxonomy" id="2838494"/>
    <lineage>
        <taxon>Bacteria</taxon>
        <taxon>Bacillati</taxon>
        <taxon>Bacillota</taxon>
        <taxon>Clostridia</taxon>
        <taxon>Lachnospirales</taxon>
        <taxon>Lachnospiraceae</taxon>
        <taxon>Blautia</taxon>
    </lineage>
</organism>
<reference evidence="5" key="2">
    <citation type="submission" date="2021-04" db="EMBL/GenBank/DDBJ databases">
        <authorList>
            <person name="Gilroy R."/>
        </authorList>
    </citation>
    <scope>NUCLEOTIDE SEQUENCE</scope>
    <source>
        <strain evidence="5">ChiBcec2-3848</strain>
    </source>
</reference>
<comment type="similarity">
    <text evidence="1">Belongs to the bacterial solute-binding protein 1 family.</text>
</comment>